<keyword evidence="1" id="KW-0732">Signal</keyword>
<sequence>MKKIGMMALVLLLAIPNFVFAEGNKTSAITPEEWEKKFGDMKGEFSPELQQQIEEAGIDFESFKGGFDQSQIDVDAFKDSTVPGFEEMQKQWGSAEWANWNAPQDSHWALWDDLMSGNDQVALEKGTSVVLPEGMTVQDFFKNSELQEKMLTLAEQNMPEQFKTPIFQEAMTSLKNTFTSISLGDFWSNVTEPSAPEEGSTSPEVIPAPTPGFTFFGIPFPSFPDGFDQTK</sequence>
<proteinExistence type="predicted"/>
<evidence type="ECO:0000313" key="3">
    <source>
        <dbReference type="EMBL" id="MFE8701275.1"/>
    </source>
</evidence>
<feature type="chain" id="PRO_5045033469" evidence="1">
    <location>
        <begin position="22"/>
        <end position="231"/>
    </location>
</feature>
<evidence type="ECO:0000313" key="4">
    <source>
        <dbReference type="Proteomes" id="UP001601059"/>
    </source>
</evidence>
<organism evidence="3 4">
    <name type="scientific">Cytobacillus spartinae</name>
    <dbReference type="NCBI Taxonomy" id="3299023"/>
    <lineage>
        <taxon>Bacteria</taxon>
        <taxon>Bacillati</taxon>
        <taxon>Bacillota</taxon>
        <taxon>Bacilli</taxon>
        <taxon>Bacillales</taxon>
        <taxon>Bacillaceae</taxon>
        <taxon>Cytobacillus</taxon>
    </lineage>
</organism>
<name>A0ABW6KAN0_9BACI</name>
<accession>A0ABW6KAN0</accession>
<keyword evidence="4" id="KW-1185">Reference proteome</keyword>
<evidence type="ECO:0000256" key="1">
    <source>
        <dbReference type="SAM" id="SignalP"/>
    </source>
</evidence>
<protein>
    <submittedName>
        <fullName evidence="3">Uncharacterized protein</fullName>
    </submittedName>
</protein>
<feature type="signal peptide" evidence="1">
    <location>
        <begin position="1"/>
        <end position="21"/>
    </location>
</feature>
<dbReference type="EMBL" id="JBIACK010000004">
    <property type="protein sequence ID" value="MFE8701275.1"/>
    <property type="molecule type" value="Genomic_DNA"/>
</dbReference>
<dbReference type="Proteomes" id="UP001601059">
    <property type="component" value="Unassembled WGS sequence"/>
</dbReference>
<dbReference type="RefSeq" id="WP_389360612.1">
    <property type="nucleotide sequence ID" value="NZ_JBIACK010000004.1"/>
</dbReference>
<gene>
    <name evidence="2" type="ORF">ACFYKX_09940</name>
    <name evidence="3" type="ORF">ACFYKX_11775</name>
</gene>
<dbReference type="EMBL" id="JBIACK010000004">
    <property type="protein sequence ID" value="MFE8700936.1"/>
    <property type="molecule type" value="Genomic_DNA"/>
</dbReference>
<evidence type="ECO:0000313" key="2">
    <source>
        <dbReference type="EMBL" id="MFE8700936.1"/>
    </source>
</evidence>
<comment type="caution">
    <text evidence="3">The sequence shown here is derived from an EMBL/GenBank/DDBJ whole genome shotgun (WGS) entry which is preliminary data.</text>
</comment>
<reference evidence="3 4" key="1">
    <citation type="submission" date="2024-08" db="EMBL/GenBank/DDBJ databases">
        <title>Two novel Cytobacillus novel species.</title>
        <authorList>
            <person name="Liu G."/>
        </authorList>
    </citation>
    <scope>NUCLEOTIDE SEQUENCE [LARGE SCALE GENOMIC DNA]</scope>
    <source>
        <strain evidence="3 4">FJAT-54145</strain>
    </source>
</reference>